<comment type="caution">
    <text evidence="2">The sequence shown here is derived from an EMBL/GenBank/DDBJ whole genome shotgun (WGS) entry which is preliminary data.</text>
</comment>
<dbReference type="AlphaFoldDB" id="V8NPI3"/>
<reference evidence="2 3" key="1">
    <citation type="journal article" date="2013" name="Proc. Natl. Acad. Sci. U.S.A.">
        <title>The king cobra genome reveals dynamic gene evolution and adaptation in the snake venom system.</title>
        <authorList>
            <person name="Vonk F.J."/>
            <person name="Casewell N.R."/>
            <person name="Henkel C.V."/>
            <person name="Heimberg A.M."/>
            <person name="Jansen H.J."/>
            <person name="McCleary R.J."/>
            <person name="Kerkkamp H.M."/>
            <person name="Vos R.A."/>
            <person name="Guerreiro I."/>
            <person name="Calvete J.J."/>
            <person name="Wuster W."/>
            <person name="Woods A.E."/>
            <person name="Logan J.M."/>
            <person name="Harrison R.A."/>
            <person name="Castoe T.A."/>
            <person name="de Koning A.P."/>
            <person name="Pollock D.D."/>
            <person name="Yandell M."/>
            <person name="Calderon D."/>
            <person name="Renjifo C."/>
            <person name="Currier R.B."/>
            <person name="Salgado D."/>
            <person name="Pla D."/>
            <person name="Sanz L."/>
            <person name="Hyder A.S."/>
            <person name="Ribeiro J.M."/>
            <person name="Arntzen J.W."/>
            <person name="van den Thillart G.E."/>
            <person name="Boetzer M."/>
            <person name="Pirovano W."/>
            <person name="Dirks R.P."/>
            <person name="Spaink H.P."/>
            <person name="Duboule D."/>
            <person name="McGlinn E."/>
            <person name="Kini R.M."/>
            <person name="Richardson M.K."/>
        </authorList>
    </citation>
    <scope>NUCLEOTIDE SEQUENCE</scope>
    <source>
        <tissue evidence="2">Blood</tissue>
    </source>
</reference>
<keyword evidence="1" id="KW-1133">Transmembrane helix</keyword>
<name>V8NPI3_OPHHA</name>
<gene>
    <name evidence="2" type="ORF">L345_10032</name>
</gene>
<keyword evidence="1" id="KW-0472">Membrane</keyword>
<sequence length="133" mass="14783">METEAPASSVVMAVKFQSHFLLQLPIRGVILLFLFFWAAEDGRWNQKASQVPLFGLNKQVRSGSGEPLAKILFGSVKNKPVSGFQRASGARGGYFRPPGGLRKASRAWCRRPTRPCPPWPLFAKNFEAHPCLD</sequence>
<dbReference type="EMBL" id="AZIM01002357">
    <property type="protein sequence ID" value="ETE64199.1"/>
    <property type="molecule type" value="Genomic_DNA"/>
</dbReference>
<dbReference type="Proteomes" id="UP000018936">
    <property type="component" value="Unassembled WGS sequence"/>
</dbReference>
<evidence type="ECO:0000256" key="1">
    <source>
        <dbReference type="SAM" id="Phobius"/>
    </source>
</evidence>
<evidence type="ECO:0000313" key="2">
    <source>
        <dbReference type="EMBL" id="ETE64199.1"/>
    </source>
</evidence>
<protein>
    <submittedName>
        <fullName evidence="2">Uncharacterized protein</fullName>
    </submittedName>
</protein>
<accession>V8NPI3</accession>
<feature type="transmembrane region" description="Helical" evidence="1">
    <location>
        <begin position="20"/>
        <end position="39"/>
    </location>
</feature>
<organism evidence="2 3">
    <name type="scientific">Ophiophagus hannah</name>
    <name type="common">King cobra</name>
    <name type="synonym">Naja hannah</name>
    <dbReference type="NCBI Taxonomy" id="8665"/>
    <lineage>
        <taxon>Eukaryota</taxon>
        <taxon>Metazoa</taxon>
        <taxon>Chordata</taxon>
        <taxon>Craniata</taxon>
        <taxon>Vertebrata</taxon>
        <taxon>Euteleostomi</taxon>
        <taxon>Lepidosauria</taxon>
        <taxon>Squamata</taxon>
        <taxon>Bifurcata</taxon>
        <taxon>Unidentata</taxon>
        <taxon>Episquamata</taxon>
        <taxon>Toxicofera</taxon>
        <taxon>Serpentes</taxon>
        <taxon>Colubroidea</taxon>
        <taxon>Elapidae</taxon>
        <taxon>Elapinae</taxon>
        <taxon>Ophiophagus</taxon>
    </lineage>
</organism>
<feature type="non-terminal residue" evidence="2">
    <location>
        <position position="1"/>
    </location>
</feature>
<keyword evidence="3" id="KW-1185">Reference proteome</keyword>
<evidence type="ECO:0000313" key="3">
    <source>
        <dbReference type="Proteomes" id="UP000018936"/>
    </source>
</evidence>
<keyword evidence="1" id="KW-0812">Transmembrane</keyword>
<proteinExistence type="predicted"/>